<evidence type="ECO:0000313" key="1">
    <source>
        <dbReference type="Proteomes" id="UP000095286"/>
    </source>
</evidence>
<protein>
    <submittedName>
        <fullName evidence="2">Uncharacterized protein</fullName>
    </submittedName>
</protein>
<accession>A0AC35U9P2</accession>
<evidence type="ECO:0000313" key="2">
    <source>
        <dbReference type="WBParaSite" id="RSKR_0000875850.1"/>
    </source>
</evidence>
<sequence>MFTNFPDQNASSANISKPFIGDALVDGFRDDVFLAIDNLSDFMMNRVKSEHAIPLVGKNFIYNLQFLFDFHLIFSRRDSNK</sequence>
<proteinExistence type="predicted"/>
<dbReference type="Proteomes" id="UP000095286">
    <property type="component" value="Unplaced"/>
</dbReference>
<reference evidence="2" key="1">
    <citation type="submission" date="2016-11" db="UniProtKB">
        <authorList>
            <consortium name="WormBaseParasite"/>
        </authorList>
    </citation>
    <scope>IDENTIFICATION</scope>
    <source>
        <strain evidence="2">KR3021</strain>
    </source>
</reference>
<dbReference type="WBParaSite" id="RSKR_0000875850.1">
    <property type="protein sequence ID" value="RSKR_0000875850.1"/>
    <property type="gene ID" value="RSKR_0000875850"/>
</dbReference>
<name>A0AC35U9P2_9BILA</name>
<organism evidence="1 2">
    <name type="scientific">Rhabditophanes sp. KR3021</name>
    <dbReference type="NCBI Taxonomy" id="114890"/>
    <lineage>
        <taxon>Eukaryota</taxon>
        <taxon>Metazoa</taxon>
        <taxon>Ecdysozoa</taxon>
        <taxon>Nematoda</taxon>
        <taxon>Chromadorea</taxon>
        <taxon>Rhabditida</taxon>
        <taxon>Tylenchina</taxon>
        <taxon>Panagrolaimomorpha</taxon>
        <taxon>Strongyloidoidea</taxon>
        <taxon>Alloionematidae</taxon>
        <taxon>Rhabditophanes</taxon>
    </lineage>
</organism>